<proteinExistence type="predicted"/>
<dbReference type="InterPro" id="IPR026881">
    <property type="entry name" value="WYL_dom"/>
</dbReference>
<reference evidence="3 4" key="1">
    <citation type="submission" date="2023-08" db="EMBL/GenBank/DDBJ databases">
        <title>Whole-genome sequencing of halo(alkali)philic microorganisms from hypersaline lakes.</title>
        <authorList>
            <person name="Sorokin D.Y."/>
            <person name="Abbas B."/>
            <person name="Merkel A.Y."/>
        </authorList>
    </citation>
    <scope>NUCLEOTIDE SEQUENCE [LARGE SCALE GENOMIC DNA]</scope>
    <source>
        <strain evidence="3 4">AB-CW4</strain>
    </source>
</reference>
<dbReference type="Pfam" id="PF25583">
    <property type="entry name" value="WCX"/>
    <property type="match status" value="1"/>
</dbReference>
<dbReference type="InterPro" id="IPR057727">
    <property type="entry name" value="WCX_dom"/>
</dbReference>
<dbReference type="Proteomes" id="UP001239019">
    <property type="component" value="Unassembled WGS sequence"/>
</dbReference>
<dbReference type="Pfam" id="PF13280">
    <property type="entry name" value="WYL"/>
    <property type="match status" value="1"/>
</dbReference>
<dbReference type="RefSeq" id="WP_306727886.1">
    <property type="nucleotide sequence ID" value="NZ_JAVDDT010000003.1"/>
</dbReference>
<dbReference type="PANTHER" id="PTHR34580:SF3">
    <property type="entry name" value="PROTEIN PAFB"/>
    <property type="match status" value="1"/>
</dbReference>
<sequence length="335" mass="39206">MNRFERLIKIHRLLDSPRPVPVERFRTELECSRATLFRDFEYLRDFLGAPIICTRHEDGHYGHHYDPYEPRFELPGLWLNASELHGLLATEQLLEAIQPGLLKPYIGPLKTRIRQLLGQSGIDAEALGQRIQIRQIAHRNTESDAFGRIAEAVLRRRQLRFEYRSRSQDENRPRHTDPQRLIHYRNNWYLAANCHQAGGLRLFSLDRIRNPEIQTQTARDLPEKQLDRQLEGNFGIFTGPAEHWAVLRFTSEAARWAAEQTWHPDQIGQWKDGEYELQVPYGEPTELTREILAWGPDVWVVAPSRLRNAIKRQHELAAAQYRKNPDDLQDCSCNQ</sequence>
<comment type="caution">
    <text evidence="3">The sequence shown here is derived from an EMBL/GenBank/DDBJ whole genome shotgun (WGS) entry which is preliminary data.</text>
</comment>
<gene>
    <name evidence="3" type="ORF">RBH19_05840</name>
</gene>
<keyword evidence="4" id="KW-1185">Reference proteome</keyword>
<organism evidence="3 4">
    <name type="scientific">Natronospira bacteriovora</name>
    <dbReference type="NCBI Taxonomy" id="3069753"/>
    <lineage>
        <taxon>Bacteria</taxon>
        <taxon>Pseudomonadati</taxon>
        <taxon>Pseudomonadota</taxon>
        <taxon>Gammaproteobacteria</taxon>
        <taxon>Natronospirales</taxon>
        <taxon>Natronospiraceae</taxon>
        <taxon>Natronospira</taxon>
    </lineage>
</organism>
<protein>
    <submittedName>
        <fullName evidence="3">WYL domain-containing protein</fullName>
    </submittedName>
</protein>
<feature type="domain" description="WCX" evidence="2">
    <location>
        <begin position="243"/>
        <end position="315"/>
    </location>
</feature>
<dbReference type="EMBL" id="JAVDDT010000003">
    <property type="protein sequence ID" value="MDQ2069385.1"/>
    <property type="molecule type" value="Genomic_DNA"/>
</dbReference>
<evidence type="ECO:0000313" key="4">
    <source>
        <dbReference type="Proteomes" id="UP001239019"/>
    </source>
</evidence>
<accession>A0ABU0W7E3</accession>
<dbReference type="PROSITE" id="PS52050">
    <property type="entry name" value="WYL"/>
    <property type="match status" value="1"/>
</dbReference>
<dbReference type="PANTHER" id="PTHR34580">
    <property type="match status" value="1"/>
</dbReference>
<dbReference type="InterPro" id="IPR051534">
    <property type="entry name" value="CBASS_pafABC_assoc_protein"/>
</dbReference>
<feature type="domain" description="WYL" evidence="1">
    <location>
        <begin position="145"/>
        <end position="212"/>
    </location>
</feature>
<name>A0ABU0W7E3_9GAMM</name>
<evidence type="ECO:0000259" key="1">
    <source>
        <dbReference type="Pfam" id="PF13280"/>
    </source>
</evidence>
<evidence type="ECO:0000313" key="3">
    <source>
        <dbReference type="EMBL" id="MDQ2069385.1"/>
    </source>
</evidence>
<evidence type="ECO:0000259" key="2">
    <source>
        <dbReference type="Pfam" id="PF25583"/>
    </source>
</evidence>